<keyword evidence="8" id="KW-0805">Transcription regulation</keyword>
<dbReference type="SUPFAM" id="SSF57667">
    <property type="entry name" value="beta-beta-alpha zinc fingers"/>
    <property type="match status" value="5"/>
</dbReference>
<dbReference type="FunFam" id="3.30.160.60:FF:000295">
    <property type="entry name" value="zinc finger protein 19"/>
    <property type="match status" value="1"/>
</dbReference>
<evidence type="ECO:0000256" key="9">
    <source>
        <dbReference type="ARBA" id="ARBA00023125"/>
    </source>
</evidence>
<dbReference type="Gene3D" id="3.30.160.60">
    <property type="entry name" value="Classic Zinc Finger"/>
    <property type="match status" value="8"/>
</dbReference>
<accession>A0A673VEY6</accession>
<dbReference type="Proteomes" id="UP000472268">
    <property type="component" value="Chromosome 16"/>
</dbReference>
<keyword evidence="7" id="KW-0862">Zinc</keyword>
<protein>
    <recommendedName>
        <fullName evidence="17">Zinc finger protein 547</fullName>
    </recommendedName>
</protein>
<dbReference type="GO" id="GO:0008270">
    <property type="term" value="F:zinc ion binding"/>
    <property type="evidence" value="ECO:0007669"/>
    <property type="project" value="UniProtKB-KW"/>
</dbReference>
<dbReference type="InterPro" id="IPR013087">
    <property type="entry name" value="Znf_C2H2_type"/>
</dbReference>
<evidence type="ECO:0000256" key="5">
    <source>
        <dbReference type="ARBA" id="ARBA00022737"/>
    </source>
</evidence>
<feature type="domain" description="C2H2-type" evidence="13">
    <location>
        <begin position="286"/>
        <end position="313"/>
    </location>
</feature>
<name>A0A673VEY6_SURSU</name>
<evidence type="ECO:0000256" key="8">
    <source>
        <dbReference type="ARBA" id="ARBA00023015"/>
    </source>
</evidence>
<keyword evidence="16" id="KW-1185">Reference proteome</keyword>
<dbReference type="AlphaFoldDB" id="A0A673VEY6"/>
<dbReference type="PROSITE" id="PS50805">
    <property type="entry name" value="KRAB"/>
    <property type="match status" value="1"/>
</dbReference>
<keyword evidence="6 12" id="KW-0863">Zinc-finger</keyword>
<feature type="domain" description="C2H2-type" evidence="13">
    <location>
        <begin position="202"/>
        <end position="229"/>
    </location>
</feature>
<feature type="domain" description="KRAB" evidence="14">
    <location>
        <begin position="27"/>
        <end position="98"/>
    </location>
</feature>
<dbReference type="GO" id="GO:0006355">
    <property type="term" value="P:regulation of DNA-templated transcription"/>
    <property type="evidence" value="ECO:0007669"/>
    <property type="project" value="InterPro"/>
</dbReference>
<keyword evidence="5" id="KW-0677">Repeat</keyword>
<comment type="function">
    <text evidence="1">May be involved in transcriptional regulation.</text>
</comment>
<comment type="similarity">
    <text evidence="3">Belongs to the krueppel C2H2-type zinc-finger protein family.</text>
</comment>
<keyword evidence="9" id="KW-0238">DNA-binding</keyword>
<evidence type="ECO:0000256" key="11">
    <source>
        <dbReference type="ARBA" id="ARBA00023242"/>
    </source>
</evidence>
<evidence type="ECO:0000256" key="12">
    <source>
        <dbReference type="PROSITE-ProRule" id="PRU00042"/>
    </source>
</evidence>
<proteinExistence type="inferred from homology"/>
<dbReference type="InterPro" id="IPR001909">
    <property type="entry name" value="KRAB"/>
</dbReference>
<dbReference type="Gene3D" id="6.10.140.140">
    <property type="match status" value="1"/>
</dbReference>
<evidence type="ECO:0000313" key="15">
    <source>
        <dbReference type="Ensembl" id="ENSSSUP00005032000.1"/>
    </source>
</evidence>
<evidence type="ECO:0000256" key="1">
    <source>
        <dbReference type="ARBA" id="ARBA00003767"/>
    </source>
</evidence>
<dbReference type="FunFam" id="3.30.160.60:FF:001498">
    <property type="entry name" value="Zinc finger protein 404"/>
    <property type="match status" value="1"/>
</dbReference>
<comment type="subcellular location">
    <subcellularLocation>
        <location evidence="2">Nucleus</location>
    </subcellularLocation>
</comment>
<evidence type="ECO:0000313" key="16">
    <source>
        <dbReference type="Proteomes" id="UP000472268"/>
    </source>
</evidence>
<dbReference type="Pfam" id="PF00096">
    <property type="entry name" value="zf-C2H2"/>
    <property type="match status" value="5"/>
</dbReference>
<dbReference type="PANTHER" id="PTHR23234:SF8">
    <property type="entry name" value="C2H2-TYPE DOMAIN-CONTAINING PROTEIN"/>
    <property type="match status" value="1"/>
</dbReference>
<evidence type="ECO:0000259" key="13">
    <source>
        <dbReference type="PROSITE" id="PS50157"/>
    </source>
</evidence>
<dbReference type="InterPro" id="IPR036236">
    <property type="entry name" value="Znf_C2H2_sf"/>
</dbReference>
<feature type="domain" description="C2H2-type" evidence="13">
    <location>
        <begin position="441"/>
        <end position="468"/>
    </location>
</feature>
<evidence type="ECO:0000259" key="14">
    <source>
        <dbReference type="PROSITE" id="PS50805"/>
    </source>
</evidence>
<evidence type="ECO:0000256" key="2">
    <source>
        <dbReference type="ARBA" id="ARBA00004123"/>
    </source>
</evidence>
<dbReference type="Ensembl" id="ENSSSUT00005036508.1">
    <property type="protein sequence ID" value="ENSSSUP00005032000.1"/>
    <property type="gene ID" value="ENSSSUG00005020604.1"/>
</dbReference>
<dbReference type="FunFam" id="3.30.160.60:FF:000060">
    <property type="entry name" value="zinc finger protein 436"/>
    <property type="match status" value="1"/>
</dbReference>
<organism evidence="15 16">
    <name type="scientific">Suricata suricatta</name>
    <name type="common">Meerkat</name>
    <dbReference type="NCBI Taxonomy" id="37032"/>
    <lineage>
        <taxon>Eukaryota</taxon>
        <taxon>Metazoa</taxon>
        <taxon>Chordata</taxon>
        <taxon>Craniata</taxon>
        <taxon>Vertebrata</taxon>
        <taxon>Euteleostomi</taxon>
        <taxon>Mammalia</taxon>
        <taxon>Eutheria</taxon>
        <taxon>Laurasiatheria</taxon>
        <taxon>Carnivora</taxon>
        <taxon>Feliformia</taxon>
        <taxon>Herpestidae</taxon>
        <taxon>Suricata</taxon>
    </lineage>
</organism>
<evidence type="ECO:0000256" key="10">
    <source>
        <dbReference type="ARBA" id="ARBA00023163"/>
    </source>
</evidence>
<dbReference type="GO" id="GO:0005634">
    <property type="term" value="C:nucleus"/>
    <property type="evidence" value="ECO:0007669"/>
    <property type="project" value="UniProtKB-SubCell"/>
</dbReference>
<dbReference type="FunFam" id="3.30.160.60:FF:000098">
    <property type="entry name" value="Zinc finger protein 614"/>
    <property type="match status" value="1"/>
</dbReference>
<dbReference type="Pfam" id="PF01352">
    <property type="entry name" value="KRAB"/>
    <property type="match status" value="1"/>
</dbReference>
<keyword evidence="10" id="KW-0804">Transcription</keyword>
<dbReference type="SMART" id="SM00349">
    <property type="entry name" value="KRAB"/>
    <property type="match status" value="1"/>
</dbReference>
<dbReference type="SUPFAM" id="SSF109640">
    <property type="entry name" value="KRAB domain (Kruppel-associated box)"/>
    <property type="match status" value="1"/>
</dbReference>
<keyword evidence="11" id="KW-0539">Nucleus</keyword>
<reference evidence="15" key="3">
    <citation type="submission" date="2025-09" db="UniProtKB">
        <authorList>
            <consortium name="Ensembl"/>
        </authorList>
    </citation>
    <scope>IDENTIFICATION</scope>
</reference>
<dbReference type="PROSITE" id="PS00028">
    <property type="entry name" value="ZINC_FINGER_C2H2_1"/>
    <property type="match status" value="7"/>
</dbReference>
<evidence type="ECO:0000256" key="3">
    <source>
        <dbReference type="ARBA" id="ARBA00006991"/>
    </source>
</evidence>
<feature type="domain" description="C2H2-type" evidence="13">
    <location>
        <begin position="413"/>
        <end position="440"/>
    </location>
</feature>
<evidence type="ECO:0000256" key="4">
    <source>
        <dbReference type="ARBA" id="ARBA00022723"/>
    </source>
</evidence>
<reference evidence="15" key="2">
    <citation type="submission" date="2025-08" db="UniProtKB">
        <authorList>
            <consortium name="Ensembl"/>
        </authorList>
    </citation>
    <scope>IDENTIFICATION</scope>
</reference>
<dbReference type="FunFam" id="3.30.160.60:FF:000144">
    <property type="entry name" value="zinc finger protein 181 isoform X1"/>
    <property type="match status" value="1"/>
</dbReference>
<dbReference type="InterPro" id="IPR036051">
    <property type="entry name" value="KRAB_dom_sf"/>
</dbReference>
<reference evidence="15 16" key="1">
    <citation type="submission" date="2019-05" db="EMBL/GenBank/DDBJ databases">
        <title>A Chromosome-scale Meerkat (S. suricatta) Genome Assembly.</title>
        <authorList>
            <person name="Dudchenko O."/>
            <person name="Lieberman Aiden E."/>
            <person name="Tung J."/>
            <person name="Barreiro L.B."/>
            <person name="Clutton-Brock T.H."/>
        </authorList>
    </citation>
    <scope>NUCLEOTIDE SEQUENCE [LARGE SCALE GENOMIC DNA]</scope>
</reference>
<evidence type="ECO:0000256" key="7">
    <source>
        <dbReference type="ARBA" id="ARBA00022833"/>
    </source>
</evidence>
<dbReference type="FunFam" id="3.30.160.60:FF:002343">
    <property type="entry name" value="Zinc finger protein 33A"/>
    <property type="match status" value="1"/>
</dbReference>
<keyword evidence="4" id="KW-0479">Metal-binding</keyword>
<dbReference type="CDD" id="cd07765">
    <property type="entry name" value="KRAB_A-box"/>
    <property type="match status" value="1"/>
</dbReference>
<feature type="domain" description="C2H2-type" evidence="13">
    <location>
        <begin position="329"/>
        <end position="356"/>
    </location>
</feature>
<evidence type="ECO:0000256" key="6">
    <source>
        <dbReference type="ARBA" id="ARBA00022771"/>
    </source>
</evidence>
<dbReference type="FunFam" id="3.30.160.60:FF:000443">
    <property type="entry name" value="Zinc finger protein 41"/>
    <property type="match status" value="1"/>
</dbReference>
<evidence type="ECO:0008006" key="17">
    <source>
        <dbReference type="Google" id="ProtNLM"/>
    </source>
</evidence>
<sequence>ARPALLRADWQRRCTSIDPRPFCQGLVVFTDVAVHFSQEEWGLLDEAQRRLYCGVMLETFALVSSLGCWHGAQDEEASSEHGVSVRASQVRMPQPGPSVQEAQPCEMCSSLLKDLLHLAEQDSIHPEQGPHTWGKRYQHQKHQIRVGLSRSDERKASFAKNCRGHVAETTSMLLRRQAPHVVGRPCWDTAGGEAFQSEQNYYKCIHCGKIFSHKNLLVDHEKIHTGEKLHEHRERGKAFLRKPHLHQHQKGHEEGQLYENPKYGGCLTQIPGLGDHRGIHTRPRPLECSHCGKAFLRLSQLVGHQKIHTGERPYGCSECGKFFRTQRPYECRECGKAFTRKHKLVEHQKIHSGEKPYECGECGKTFSCKDKVVEHQKIHSGERPYKCNACGKAFSRKHKLVEHQKIHTGIRAYECRECGKFFMDSSSLAIHQRVHTGERPYECGKCGKFFRYRFPLLRHQRTHTKGRPD</sequence>
<feature type="domain" description="C2H2-type" evidence="13">
    <location>
        <begin position="357"/>
        <end position="384"/>
    </location>
</feature>
<dbReference type="PROSITE" id="PS50157">
    <property type="entry name" value="ZINC_FINGER_C2H2_2"/>
    <property type="match status" value="7"/>
</dbReference>
<dbReference type="GO" id="GO:0003677">
    <property type="term" value="F:DNA binding"/>
    <property type="evidence" value="ECO:0007669"/>
    <property type="project" value="UniProtKB-KW"/>
</dbReference>
<feature type="domain" description="C2H2-type" evidence="13">
    <location>
        <begin position="385"/>
        <end position="412"/>
    </location>
</feature>
<dbReference type="InterPro" id="IPR050758">
    <property type="entry name" value="Znf_C2H2-type"/>
</dbReference>
<dbReference type="SMART" id="SM00355">
    <property type="entry name" value="ZnF_C2H2"/>
    <property type="match status" value="7"/>
</dbReference>
<dbReference type="PANTHER" id="PTHR23234">
    <property type="entry name" value="ZNF44 PROTEIN"/>
    <property type="match status" value="1"/>
</dbReference>
<dbReference type="OMA" id="HQHQKGH"/>